<name>A0A545UFH0_9GAMM</name>
<sequence length="484" mass="55219">MPLHQIRNTCLFGLPLLLITASLFHFLPLDTQLISTRWSEYFYIVALTANIGYFTNYVAIKMLFKPHQPTAFGRQGLIPKNQPKLAAALSATLSKHFLASDHWHEYLEKADLNSKLMNAVESYCQNWAQDPQNADKINQLLAEFISANKAPINRVLDELQHQLITQLTDSIEPEALLKESFTWIEKQFAERPGQMEFLIEPVIKTIAGNVPMIASHLVKTVDRHIENQDTIRRSVAKAARWSANITEDDVKDYLFSMVASAEFRRTLFEGIETLFQTYKNRTPETYAVSHYENVSHQNSEYSRTKHTNVVSSQFENINFKKIIQDFIHEKVAAIDILELACQSLLKPLNSRVISNLLADLSPSLFQWLKSQMARPEVNKRINQQLVKLIEHLDLRDIIKEKASQFSPRKMESIFHSMISDQLVFIELLGALLGALSGIALINLKAFILLALTAGSFYGADIILTRIKHRRQINLSLGEADVNKF</sequence>
<dbReference type="OrthoDB" id="3631561at2"/>
<feature type="transmembrane region" description="Helical" evidence="6">
    <location>
        <begin position="12"/>
        <end position="29"/>
    </location>
</feature>
<dbReference type="RefSeq" id="WP_142892704.1">
    <property type="nucleotide sequence ID" value="NZ_ML660162.1"/>
</dbReference>
<evidence type="ECO:0000256" key="5">
    <source>
        <dbReference type="ARBA" id="ARBA00023136"/>
    </source>
</evidence>
<proteinExistence type="inferred from homology"/>
<evidence type="ECO:0000256" key="2">
    <source>
        <dbReference type="ARBA" id="ARBA00008053"/>
    </source>
</evidence>
<keyword evidence="4 6" id="KW-1133">Transmembrane helix</keyword>
<evidence type="ECO:0000313" key="7">
    <source>
        <dbReference type="EMBL" id="TQV88195.1"/>
    </source>
</evidence>
<dbReference type="AlphaFoldDB" id="A0A545UFH0"/>
<feature type="transmembrane region" description="Helical" evidence="6">
    <location>
        <begin position="445"/>
        <end position="463"/>
    </location>
</feature>
<gene>
    <name evidence="7" type="ORF">FLL46_06610</name>
</gene>
<keyword evidence="3 6" id="KW-0812">Transmembrane</keyword>
<evidence type="ECO:0000256" key="4">
    <source>
        <dbReference type="ARBA" id="ARBA00022989"/>
    </source>
</evidence>
<evidence type="ECO:0000313" key="8">
    <source>
        <dbReference type="Proteomes" id="UP000315439"/>
    </source>
</evidence>
<dbReference type="PANTHER" id="PTHR35791:SF1">
    <property type="entry name" value="UPF0754 MEMBRANE PROTEIN YHEB"/>
    <property type="match status" value="1"/>
</dbReference>
<dbReference type="Proteomes" id="UP000315439">
    <property type="component" value="Unassembled WGS sequence"/>
</dbReference>
<comment type="subcellular location">
    <subcellularLocation>
        <location evidence="1">Endomembrane system</location>
    </subcellularLocation>
</comment>
<comment type="similarity">
    <text evidence="2">Belongs to the UPF0754 family.</text>
</comment>
<feature type="transmembrane region" description="Helical" evidence="6">
    <location>
        <begin position="418"/>
        <end position="439"/>
    </location>
</feature>
<keyword evidence="8" id="KW-1185">Reference proteome</keyword>
<dbReference type="PANTHER" id="PTHR35791">
    <property type="entry name" value="UPF0754 MEMBRANE PROTEIN YHEB"/>
    <property type="match status" value="1"/>
</dbReference>
<keyword evidence="5 6" id="KW-0472">Membrane</keyword>
<evidence type="ECO:0000256" key="6">
    <source>
        <dbReference type="SAM" id="Phobius"/>
    </source>
</evidence>
<dbReference type="EMBL" id="VIKS01000004">
    <property type="protein sequence ID" value="TQV88195.1"/>
    <property type="molecule type" value="Genomic_DNA"/>
</dbReference>
<dbReference type="GO" id="GO:0012505">
    <property type="term" value="C:endomembrane system"/>
    <property type="evidence" value="ECO:0007669"/>
    <property type="project" value="UniProtKB-SubCell"/>
</dbReference>
<protein>
    <submittedName>
        <fullName evidence="7">DUF445 family protein</fullName>
    </submittedName>
</protein>
<organism evidence="7 8">
    <name type="scientific">Aliikangiella coralliicola</name>
    <dbReference type="NCBI Taxonomy" id="2592383"/>
    <lineage>
        <taxon>Bacteria</taxon>
        <taxon>Pseudomonadati</taxon>
        <taxon>Pseudomonadota</taxon>
        <taxon>Gammaproteobacteria</taxon>
        <taxon>Oceanospirillales</taxon>
        <taxon>Pleioneaceae</taxon>
        <taxon>Aliikangiella</taxon>
    </lineage>
</organism>
<reference evidence="7 8" key="1">
    <citation type="submission" date="2019-07" db="EMBL/GenBank/DDBJ databases">
        <title>Draft genome for Aliikangiella sp. M105.</title>
        <authorList>
            <person name="Wang G."/>
        </authorList>
    </citation>
    <scope>NUCLEOTIDE SEQUENCE [LARGE SCALE GENOMIC DNA]</scope>
    <source>
        <strain evidence="7 8">M105</strain>
    </source>
</reference>
<comment type="caution">
    <text evidence="7">The sequence shown here is derived from an EMBL/GenBank/DDBJ whole genome shotgun (WGS) entry which is preliminary data.</text>
</comment>
<evidence type="ECO:0000256" key="1">
    <source>
        <dbReference type="ARBA" id="ARBA00004308"/>
    </source>
</evidence>
<accession>A0A545UFH0</accession>
<dbReference type="Pfam" id="PF04286">
    <property type="entry name" value="DUF445"/>
    <property type="match status" value="1"/>
</dbReference>
<evidence type="ECO:0000256" key="3">
    <source>
        <dbReference type="ARBA" id="ARBA00022692"/>
    </source>
</evidence>
<feature type="transmembrane region" description="Helical" evidence="6">
    <location>
        <begin position="41"/>
        <end position="60"/>
    </location>
</feature>
<dbReference type="InterPro" id="IPR007383">
    <property type="entry name" value="DUF445"/>
</dbReference>